<feature type="transmembrane region" description="Helical" evidence="6">
    <location>
        <begin position="269"/>
        <end position="290"/>
    </location>
</feature>
<dbReference type="GO" id="GO:0020037">
    <property type="term" value="F:heme binding"/>
    <property type="evidence" value="ECO:0007669"/>
    <property type="project" value="InterPro"/>
</dbReference>
<dbReference type="Gene3D" id="1.10.760.10">
    <property type="entry name" value="Cytochrome c-like domain"/>
    <property type="match status" value="1"/>
</dbReference>
<feature type="transmembrane region" description="Helical" evidence="6">
    <location>
        <begin position="135"/>
        <end position="162"/>
    </location>
</feature>
<feature type="transmembrane region" description="Helical" evidence="6">
    <location>
        <begin position="222"/>
        <end position="242"/>
    </location>
</feature>
<evidence type="ECO:0000256" key="5">
    <source>
        <dbReference type="SAM" id="MobiDB-lite"/>
    </source>
</evidence>
<keyword evidence="6" id="KW-1133">Transmembrane helix</keyword>
<feature type="region of interest" description="Disordered" evidence="5">
    <location>
        <begin position="456"/>
        <end position="477"/>
    </location>
</feature>
<keyword evidence="6" id="KW-0812">Transmembrane</keyword>
<dbReference type="AlphaFoldDB" id="A0A2S8G257"/>
<dbReference type="GO" id="GO:0046872">
    <property type="term" value="F:metal ion binding"/>
    <property type="evidence" value="ECO:0007669"/>
    <property type="project" value="UniProtKB-KW"/>
</dbReference>
<feature type="transmembrane region" description="Helical" evidence="6">
    <location>
        <begin position="98"/>
        <end position="123"/>
    </location>
</feature>
<feature type="transmembrane region" description="Helical" evidence="6">
    <location>
        <begin position="297"/>
        <end position="313"/>
    </location>
</feature>
<dbReference type="EMBL" id="PUIB01000011">
    <property type="protein sequence ID" value="PQO38526.1"/>
    <property type="molecule type" value="Genomic_DNA"/>
</dbReference>
<evidence type="ECO:0000256" key="6">
    <source>
        <dbReference type="SAM" id="Phobius"/>
    </source>
</evidence>
<keyword evidence="2 4" id="KW-0479">Metal-binding</keyword>
<feature type="transmembrane region" description="Helical" evidence="6">
    <location>
        <begin position="63"/>
        <end position="92"/>
    </location>
</feature>
<evidence type="ECO:0000313" key="8">
    <source>
        <dbReference type="EMBL" id="PQO38526.1"/>
    </source>
</evidence>
<dbReference type="InterPro" id="IPR036909">
    <property type="entry name" value="Cyt_c-like_dom_sf"/>
</dbReference>
<dbReference type="RefSeq" id="WP_105353983.1">
    <property type="nucleotide sequence ID" value="NZ_PUIB01000011.1"/>
</dbReference>
<dbReference type="Pfam" id="PF13442">
    <property type="entry name" value="Cytochrome_CBB3"/>
    <property type="match status" value="1"/>
</dbReference>
<evidence type="ECO:0000256" key="4">
    <source>
        <dbReference type="PROSITE-ProRule" id="PRU00433"/>
    </source>
</evidence>
<dbReference type="InterPro" id="IPR009056">
    <property type="entry name" value="Cyt_c-like_dom"/>
</dbReference>
<evidence type="ECO:0000256" key="2">
    <source>
        <dbReference type="ARBA" id="ARBA00022723"/>
    </source>
</evidence>
<keyword evidence="1 4" id="KW-0349">Heme</keyword>
<dbReference type="PROSITE" id="PS51007">
    <property type="entry name" value="CYTC"/>
    <property type="match status" value="1"/>
</dbReference>
<evidence type="ECO:0000259" key="7">
    <source>
        <dbReference type="PROSITE" id="PS51007"/>
    </source>
</evidence>
<keyword evidence="3 4" id="KW-0408">Iron</keyword>
<gene>
    <name evidence="8" type="ORF">C5Y98_10770</name>
</gene>
<organism evidence="8 9">
    <name type="scientific">Blastopirellula marina</name>
    <dbReference type="NCBI Taxonomy" id="124"/>
    <lineage>
        <taxon>Bacteria</taxon>
        <taxon>Pseudomonadati</taxon>
        <taxon>Planctomycetota</taxon>
        <taxon>Planctomycetia</taxon>
        <taxon>Pirellulales</taxon>
        <taxon>Pirellulaceae</taxon>
        <taxon>Blastopirellula</taxon>
    </lineage>
</organism>
<sequence length="477" mass="53704">MDFPIFHLDGMGNRLLIAVVAIVHVIINHPLAVGIYPLLTLLEWKGKRTGDPRWDEFAKRVTFVVLIITTSFGALTGVGIWLSTALVSPFAIGSLLRIFFWGWFTEWLVFITEVVLILAYYLTWDSWREGRAKQYHLGLGAAVSLFSWLTMCIIVAILGFMMDPGAWKENAQFWSAVLNPIYLPQLAFRTTFALTTAGLFAGFMLGITFWKDAEFRGQAMRFVSCWTLIWLPLCGLASWWYLERVPDAMVNLIPIGMMTQQFADWQDEFLWITVSVLGFIGVTALAGALVPRRIPRFVLLLPFLFGIVLLGQFERVREFIRKPYVIADYMYSNGVRVDEVAFYKKNGILPYSTFVTAHEVTPENKLLVGRDVFAISCSRCHTTNGINGIVAKFDKLYGGESWDAQQMKVFLDGMHMSHPYMPPFPGNDQEAEAMIAYLQDLKGNPSMLEGAQVAGIPPAGERMSPENALSDSVSRAN</sequence>
<feature type="compositionally biased region" description="Polar residues" evidence="5">
    <location>
        <begin position="467"/>
        <end position="477"/>
    </location>
</feature>
<name>A0A2S8G257_9BACT</name>
<feature type="transmembrane region" description="Helical" evidence="6">
    <location>
        <begin position="182"/>
        <end position="210"/>
    </location>
</feature>
<dbReference type="Proteomes" id="UP000239388">
    <property type="component" value="Unassembled WGS sequence"/>
</dbReference>
<dbReference type="SUPFAM" id="SSF46626">
    <property type="entry name" value="Cytochrome c"/>
    <property type="match status" value="1"/>
</dbReference>
<keyword evidence="6" id="KW-0472">Membrane</keyword>
<proteinExistence type="predicted"/>
<dbReference type="OrthoDB" id="9795893at2"/>
<accession>A0A2S8G257</accession>
<protein>
    <submittedName>
        <fullName evidence="8">Cytochrome</fullName>
    </submittedName>
</protein>
<feature type="domain" description="Cytochrome c" evidence="7">
    <location>
        <begin position="364"/>
        <end position="442"/>
    </location>
</feature>
<evidence type="ECO:0000313" key="9">
    <source>
        <dbReference type="Proteomes" id="UP000239388"/>
    </source>
</evidence>
<evidence type="ECO:0000256" key="1">
    <source>
        <dbReference type="ARBA" id="ARBA00022617"/>
    </source>
</evidence>
<evidence type="ECO:0000256" key="3">
    <source>
        <dbReference type="ARBA" id="ARBA00023004"/>
    </source>
</evidence>
<feature type="transmembrane region" description="Helical" evidence="6">
    <location>
        <begin position="15"/>
        <end position="42"/>
    </location>
</feature>
<reference evidence="8 9" key="1">
    <citation type="submission" date="2018-02" db="EMBL/GenBank/DDBJ databases">
        <title>Comparative genomes isolates from brazilian mangrove.</title>
        <authorList>
            <person name="Araujo J.E."/>
            <person name="Taketani R.G."/>
            <person name="Silva M.C.P."/>
            <person name="Loureco M.V."/>
            <person name="Andreote F.D."/>
        </authorList>
    </citation>
    <scope>NUCLEOTIDE SEQUENCE [LARGE SCALE GENOMIC DNA]</scope>
    <source>
        <strain evidence="8 9">NAP PRIS-MGV</strain>
    </source>
</reference>
<dbReference type="GO" id="GO:0009055">
    <property type="term" value="F:electron transfer activity"/>
    <property type="evidence" value="ECO:0007669"/>
    <property type="project" value="InterPro"/>
</dbReference>
<comment type="caution">
    <text evidence="8">The sequence shown here is derived from an EMBL/GenBank/DDBJ whole genome shotgun (WGS) entry which is preliminary data.</text>
</comment>